<dbReference type="PATRIC" id="fig|1229831.3.peg.679"/>
<dbReference type="NCBIfam" id="TIGR00121">
    <property type="entry name" value="birA_ligase"/>
    <property type="match status" value="1"/>
</dbReference>
<dbReference type="InterPro" id="IPR045864">
    <property type="entry name" value="aa-tRNA-synth_II/BPL/LPL"/>
</dbReference>
<dbReference type="PANTHER" id="PTHR12835:SF5">
    <property type="entry name" value="BIOTIN--PROTEIN LIGASE"/>
    <property type="match status" value="1"/>
</dbReference>
<evidence type="ECO:0000259" key="2">
    <source>
        <dbReference type="PROSITE" id="PS51733"/>
    </source>
</evidence>
<dbReference type="HOGENOM" id="CLU_1425683_0_0_0"/>
<dbReference type="Gene3D" id="3.30.930.10">
    <property type="entry name" value="Bira Bifunctional Protein, Domain 2"/>
    <property type="match status" value="1"/>
</dbReference>
<dbReference type="Proteomes" id="UP000019433">
    <property type="component" value="Chromosome"/>
</dbReference>
<dbReference type="Pfam" id="PF03099">
    <property type="entry name" value="BPL_LplA_LipB"/>
    <property type="match status" value="1"/>
</dbReference>
<accession>W8JRR1</accession>
<dbReference type="STRING" id="1229831.M832_06800"/>
<keyword evidence="1 3" id="KW-0436">Ligase</keyword>
<dbReference type="PROSITE" id="PS51733">
    <property type="entry name" value="BPL_LPL_CATALYTIC"/>
    <property type="match status" value="1"/>
</dbReference>
<protein>
    <submittedName>
        <fullName evidence="3">Biotin/lipoate A/B ligase family protein</fullName>
    </submittedName>
</protein>
<reference evidence="3 4" key="1">
    <citation type="journal article" date="2014" name="Syst. Appl. Microbiol.">
        <title>Evidence for the existence of two new members of the family Chlamydiaceae and proposal of Chlamydia avium sp. nov. and Chlamydia gallinacea sp. nov.</title>
        <authorList>
            <person name="Sachse K."/>
            <person name="Laroucau K."/>
            <person name="Riege K."/>
            <person name="Wehner S."/>
            <person name="Dilcher M."/>
            <person name="Creasy H.H."/>
            <person name="Weidmann M."/>
            <person name="Myers G."/>
            <person name="Vorimore F."/>
            <person name="Vicari N."/>
            <person name="Magnino S."/>
            <person name="Liebler-Tenorio E."/>
            <person name="Ruettger A."/>
            <person name="Bavoil P.M."/>
            <person name="Hufert F.T."/>
            <person name="Rossello-Mora R."/>
            <person name="Marz M."/>
        </authorList>
    </citation>
    <scope>NUCLEOTIDE SEQUENCE [LARGE SCALE GENOMIC DNA]</scope>
    <source>
        <strain evidence="3 4">10DC88</strain>
    </source>
</reference>
<dbReference type="KEGG" id="cav:M832_06800"/>
<dbReference type="CDD" id="cd16442">
    <property type="entry name" value="BPL"/>
    <property type="match status" value="1"/>
</dbReference>
<evidence type="ECO:0000313" key="4">
    <source>
        <dbReference type="Proteomes" id="UP000019433"/>
    </source>
</evidence>
<dbReference type="InterPro" id="IPR004143">
    <property type="entry name" value="BPL_LPL_catalytic"/>
</dbReference>
<dbReference type="EMBL" id="CP006571">
    <property type="protein sequence ID" value="AHK63533.1"/>
    <property type="molecule type" value="Genomic_DNA"/>
</dbReference>
<feature type="domain" description="BPL/LPL catalytic" evidence="2">
    <location>
        <begin position="1"/>
        <end position="184"/>
    </location>
</feature>
<evidence type="ECO:0000313" key="3">
    <source>
        <dbReference type="EMBL" id="AHK63533.1"/>
    </source>
</evidence>
<proteinExistence type="predicted"/>
<dbReference type="NCBIfam" id="NF004607">
    <property type="entry name" value="PRK05935.1"/>
    <property type="match status" value="1"/>
</dbReference>
<dbReference type="AlphaFoldDB" id="W8JRR1"/>
<dbReference type="GO" id="GO:0004077">
    <property type="term" value="F:biotin--[biotin carboxyl-carrier protein] ligase activity"/>
    <property type="evidence" value="ECO:0007669"/>
    <property type="project" value="InterPro"/>
</dbReference>
<dbReference type="GO" id="GO:0005737">
    <property type="term" value="C:cytoplasm"/>
    <property type="evidence" value="ECO:0007669"/>
    <property type="project" value="TreeGrafter"/>
</dbReference>
<sequence>MTFKNMKIVYYEIAETPSTNETAKQLMHLWNPCALTIVSTQNQTKGKGKFNRSWVSSNKDITLSLCFFITELNIDSSRLFRLGTEVVSRCLNDLRIPQAMIKWPNDILVNGKKLCGVLSETLPIQGYLGVILGIGINGNSTSEDLSIIQQPATSLAMLLNHTIDLEEVRDILAYHAQTIISQSFPHTLARETHCRQI</sequence>
<evidence type="ECO:0000256" key="1">
    <source>
        <dbReference type="ARBA" id="ARBA00022598"/>
    </source>
</evidence>
<name>W8JRR1_9CHLA</name>
<dbReference type="SUPFAM" id="SSF55681">
    <property type="entry name" value="Class II aaRS and biotin synthetases"/>
    <property type="match status" value="1"/>
</dbReference>
<dbReference type="InterPro" id="IPR004408">
    <property type="entry name" value="Biotin_CoA_COase_ligase"/>
</dbReference>
<organism evidence="3 4">
    <name type="scientific">Chlamydia avium 10DC88</name>
    <dbReference type="NCBI Taxonomy" id="1229831"/>
    <lineage>
        <taxon>Bacteria</taxon>
        <taxon>Pseudomonadati</taxon>
        <taxon>Chlamydiota</taxon>
        <taxon>Chlamydiia</taxon>
        <taxon>Chlamydiales</taxon>
        <taxon>Chlamydiaceae</taxon>
        <taxon>Chlamydia/Chlamydophila group</taxon>
        <taxon>Chlamydia</taxon>
    </lineage>
</organism>
<dbReference type="eggNOG" id="COG0340">
    <property type="taxonomic scope" value="Bacteria"/>
</dbReference>
<gene>
    <name evidence="3" type="ORF">M832_06800</name>
</gene>
<dbReference type="PANTHER" id="PTHR12835">
    <property type="entry name" value="BIOTIN PROTEIN LIGASE"/>
    <property type="match status" value="1"/>
</dbReference>